<dbReference type="InterPro" id="IPR023753">
    <property type="entry name" value="FAD/NAD-binding_dom"/>
</dbReference>
<dbReference type="GO" id="GO:0016491">
    <property type="term" value="F:oxidoreductase activity"/>
    <property type="evidence" value="ECO:0007669"/>
    <property type="project" value="InterPro"/>
</dbReference>
<organism evidence="5">
    <name type="scientific">marine sediment metagenome</name>
    <dbReference type="NCBI Taxonomy" id="412755"/>
    <lineage>
        <taxon>unclassified sequences</taxon>
        <taxon>metagenomes</taxon>
        <taxon>ecological metagenomes</taxon>
    </lineage>
</organism>
<dbReference type="PRINTS" id="PR00368">
    <property type="entry name" value="FADPNR"/>
</dbReference>
<name>A0A0F9QRP0_9ZZZZ</name>
<sequence length="453" mass="51089">MKVVIIGNNVSGTFTAQNIRNLNDDIEIEIYTQEEYPYYSRINLPELISERVVIDKIIVFKEEWYNNKNIKLKLNARVNKIDLESKAIIIDGKKQPVSFDKLVLTLGSTPNIPPIKNALEMKNEKRGVFTLRSINDALEIKEFIKKNNAQKAVIIGGGLLGLELANQINKCNLETTVVEFFPRLLPRQLDTECGTMLKEEVESRGINVVLDATTEEILGKKSVTGIKLKGGRIINTEIILIQAGIRPTIDLAKNANLATNRGIIVNEYLETSEKDIFAVGDCIEFKEQIFGIIPACMEQSKIVAASVLGSKNVLYQGTTPQNTLKIVGLELTSIGIIDPSKEEAGGWEILKRADKKDCCYQKLILKDNKLKGAILFGETDMMSFVYKKMEQDVDKQELRKLLKMYFYMCSNCNAEYDESLKDLSFHDLPDDWKCKCGASKNQFKKTLKNVNNL</sequence>
<dbReference type="EMBL" id="LAZR01003675">
    <property type="protein sequence ID" value="KKN15806.1"/>
    <property type="molecule type" value="Genomic_DNA"/>
</dbReference>
<gene>
    <name evidence="5" type="ORF">LCGC14_0982280</name>
</gene>
<feature type="domain" description="Rubredoxin-like" evidence="4">
    <location>
        <begin position="404"/>
        <end position="446"/>
    </location>
</feature>
<dbReference type="PRINTS" id="PR00411">
    <property type="entry name" value="PNDRDTASEI"/>
</dbReference>
<dbReference type="PANTHER" id="PTHR43429:SF3">
    <property type="entry name" value="NITRITE REDUCTASE [NAD(P)H]"/>
    <property type="match status" value="1"/>
</dbReference>
<dbReference type="InterPro" id="IPR016156">
    <property type="entry name" value="FAD/NAD-linked_Rdtase_dimer_sf"/>
</dbReference>
<dbReference type="InterPro" id="IPR036188">
    <property type="entry name" value="FAD/NAD-bd_sf"/>
</dbReference>
<dbReference type="SUPFAM" id="SSF51905">
    <property type="entry name" value="FAD/NAD(P)-binding domain"/>
    <property type="match status" value="2"/>
</dbReference>
<evidence type="ECO:0000256" key="3">
    <source>
        <dbReference type="ARBA" id="ARBA00022827"/>
    </source>
</evidence>
<comment type="caution">
    <text evidence="5">The sequence shown here is derived from an EMBL/GenBank/DDBJ whole genome shotgun (WGS) entry which is preliminary data.</text>
</comment>
<dbReference type="PROSITE" id="PS50903">
    <property type="entry name" value="RUBREDOXIN_LIKE"/>
    <property type="match status" value="1"/>
</dbReference>
<dbReference type="Gene3D" id="3.30.390.30">
    <property type="match status" value="1"/>
</dbReference>
<evidence type="ECO:0000256" key="2">
    <source>
        <dbReference type="ARBA" id="ARBA00022630"/>
    </source>
</evidence>
<dbReference type="GO" id="GO:0005506">
    <property type="term" value="F:iron ion binding"/>
    <property type="evidence" value="ECO:0007669"/>
    <property type="project" value="InterPro"/>
</dbReference>
<dbReference type="Pfam" id="PF18267">
    <property type="entry name" value="Rubredoxin_C"/>
    <property type="match status" value="1"/>
</dbReference>
<dbReference type="InterPro" id="IPR050260">
    <property type="entry name" value="FAD-bd_OxRdtase"/>
</dbReference>
<protein>
    <recommendedName>
        <fullName evidence="4">Rubredoxin-like domain-containing protein</fullName>
    </recommendedName>
</protein>
<evidence type="ECO:0000313" key="5">
    <source>
        <dbReference type="EMBL" id="KKN15806.1"/>
    </source>
</evidence>
<keyword evidence="3" id="KW-0274">FAD</keyword>
<dbReference type="PANTHER" id="PTHR43429">
    <property type="entry name" value="PYRIDINE NUCLEOTIDE-DISULFIDE OXIDOREDUCTASE DOMAIN-CONTAINING"/>
    <property type="match status" value="1"/>
</dbReference>
<dbReference type="Gene3D" id="3.50.50.60">
    <property type="entry name" value="FAD/NAD(P)-binding domain"/>
    <property type="match status" value="2"/>
</dbReference>
<dbReference type="Pfam" id="PF07992">
    <property type="entry name" value="Pyr_redox_2"/>
    <property type="match status" value="1"/>
</dbReference>
<dbReference type="AlphaFoldDB" id="A0A0F9QRP0"/>
<reference evidence="5" key="1">
    <citation type="journal article" date="2015" name="Nature">
        <title>Complex archaea that bridge the gap between prokaryotes and eukaryotes.</title>
        <authorList>
            <person name="Spang A."/>
            <person name="Saw J.H."/>
            <person name="Jorgensen S.L."/>
            <person name="Zaremba-Niedzwiedzka K."/>
            <person name="Martijn J."/>
            <person name="Lind A.E."/>
            <person name="van Eijk R."/>
            <person name="Schleper C."/>
            <person name="Guy L."/>
            <person name="Ettema T.J."/>
        </authorList>
    </citation>
    <scope>NUCLEOTIDE SEQUENCE</scope>
</reference>
<dbReference type="InterPro" id="IPR041575">
    <property type="entry name" value="Rubredoxin_C"/>
</dbReference>
<accession>A0A0F9QRP0</accession>
<dbReference type="Gene3D" id="2.20.28.10">
    <property type="match status" value="1"/>
</dbReference>
<dbReference type="SUPFAM" id="SSF57802">
    <property type="entry name" value="Rubredoxin-like"/>
    <property type="match status" value="1"/>
</dbReference>
<keyword evidence="2" id="KW-0285">Flavoprotein</keyword>
<evidence type="ECO:0000256" key="1">
    <source>
        <dbReference type="ARBA" id="ARBA00001974"/>
    </source>
</evidence>
<proteinExistence type="predicted"/>
<comment type="cofactor">
    <cofactor evidence="1">
        <name>FAD</name>
        <dbReference type="ChEBI" id="CHEBI:57692"/>
    </cofactor>
</comment>
<dbReference type="InterPro" id="IPR024934">
    <property type="entry name" value="Rubredoxin-like_dom"/>
</dbReference>
<evidence type="ECO:0000259" key="4">
    <source>
        <dbReference type="PROSITE" id="PS50903"/>
    </source>
</evidence>